<feature type="domain" description="HTH araC/xylS-type" evidence="4">
    <location>
        <begin position="132"/>
        <end position="234"/>
    </location>
</feature>
<dbReference type="SMART" id="SM00342">
    <property type="entry name" value="HTH_ARAC"/>
    <property type="match status" value="1"/>
</dbReference>
<dbReference type="STRING" id="659014.SAMN04487996_1259"/>
<keyword evidence="1" id="KW-0805">Transcription regulation</keyword>
<dbReference type="PANTHER" id="PTHR46796">
    <property type="entry name" value="HTH-TYPE TRANSCRIPTIONAL ACTIVATOR RHAS-RELATED"/>
    <property type="match status" value="1"/>
</dbReference>
<evidence type="ECO:0000256" key="2">
    <source>
        <dbReference type="ARBA" id="ARBA00023125"/>
    </source>
</evidence>
<dbReference type="GO" id="GO:0003700">
    <property type="term" value="F:DNA-binding transcription factor activity"/>
    <property type="evidence" value="ECO:0007669"/>
    <property type="project" value="InterPro"/>
</dbReference>
<keyword evidence="6" id="KW-1185">Reference proteome</keyword>
<evidence type="ECO:0000256" key="1">
    <source>
        <dbReference type="ARBA" id="ARBA00023015"/>
    </source>
</evidence>
<dbReference type="AlphaFoldDB" id="A0A1G7XZA5"/>
<evidence type="ECO:0000313" key="5">
    <source>
        <dbReference type="EMBL" id="SDG89525.1"/>
    </source>
</evidence>
<gene>
    <name evidence="5" type="ORF">SAMN04487996_1259</name>
</gene>
<evidence type="ECO:0000256" key="3">
    <source>
        <dbReference type="ARBA" id="ARBA00023163"/>
    </source>
</evidence>
<dbReference type="PANTHER" id="PTHR46796:SF13">
    <property type="entry name" value="HTH-TYPE TRANSCRIPTIONAL ACTIVATOR RHAS"/>
    <property type="match status" value="1"/>
</dbReference>
<dbReference type="PROSITE" id="PS01124">
    <property type="entry name" value="HTH_ARAC_FAMILY_2"/>
    <property type="match status" value="1"/>
</dbReference>
<dbReference type="GO" id="GO:0043565">
    <property type="term" value="F:sequence-specific DNA binding"/>
    <property type="evidence" value="ECO:0007669"/>
    <property type="project" value="InterPro"/>
</dbReference>
<dbReference type="Pfam" id="PF20240">
    <property type="entry name" value="DUF6597"/>
    <property type="match status" value="1"/>
</dbReference>
<dbReference type="EMBL" id="FNAN01000025">
    <property type="protein sequence ID" value="SDG89525.1"/>
    <property type="molecule type" value="Genomic_DNA"/>
</dbReference>
<dbReference type="InterPro" id="IPR009057">
    <property type="entry name" value="Homeodomain-like_sf"/>
</dbReference>
<evidence type="ECO:0000259" key="4">
    <source>
        <dbReference type="PROSITE" id="PS01124"/>
    </source>
</evidence>
<name>A0A1G7XZA5_9BACT</name>
<dbReference type="Proteomes" id="UP000198748">
    <property type="component" value="Unassembled WGS sequence"/>
</dbReference>
<reference evidence="6" key="1">
    <citation type="submission" date="2016-10" db="EMBL/GenBank/DDBJ databases">
        <authorList>
            <person name="Varghese N."/>
            <person name="Submissions S."/>
        </authorList>
    </citation>
    <scope>NUCLEOTIDE SEQUENCE [LARGE SCALE GENOMIC DNA]</scope>
    <source>
        <strain evidence="6">DSM 25329</strain>
    </source>
</reference>
<dbReference type="InterPro" id="IPR046532">
    <property type="entry name" value="DUF6597"/>
</dbReference>
<keyword evidence="3" id="KW-0804">Transcription</keyword>
<keyword evidence="2" id="KW-0238">DNA-binding</keyword>
<dbReference type="InterPro" id="IPR018060">
    <property type="entry name" value="HTH_AraC"/>
</dbReference>
<accession>A0A1G7XZA5</accession>
<dbReference type="SUPFAM" id="SSF46689">
    <property type="entry name" value="Homeodomain-like"/>
    <property type="match status" value="2"/>
</dbReference>
<dbReference type="Gene3D" id="1.10.10.60">
    <property type="entry name" value="Homeodomain-like"/>
    <property type="match status" value="1"/>
</dbReference>
<sequence>MECEGEADWNQVRVLPDTCVELFVNYTTTPIAVIDQALYKRSIVCFRLSRPVDVQMRKGSGCLAVCFHPGMAYPFIRVPMDALKDTTVNFPDLWHDATSALEDELACAPDDEGRSAVMQDFLLRQLKSEKQDLQVAYCLNQAQHTQGSIPVRQLANETGLSQRQLSRRFHQSVGLSPKEYLGVCRFNASLRYLANYPGVSLTEIAHLSGYYDQAHFIRDYKVYTGHSPGEVVAASHILY</sequence>
<protein>
    <submittedName>
        <fullName evidence="5">Transcriptional regulator, AraC family</fullName>
    </submittedName>
</protein>
<dbReference type="Pfam" id="PF12833">
    <property type="entry name" value="HTH_18"/>
    <property type="match status" value="1"/>
</dbReference>
<organism evidence="5 6">
    <name type="scientific">Dyadobacter soli</name>
    <dbReference type="NCBI Taxonomy" id="659014"/>
    <lineage>
        <taxon>Bacteria</taxon>
        <taxon>Pseudomonadati</taxon>
        <taxon>Bacteroidota</taxon>
        <taxon>Cytophagia</taxon>
        <taxon>Cytophagales</taxon>
        <taxon>Spirosomataceae</taxon>
        <taxon>Dyadobacter</taxon>
    </lineage>
</organism>
<evidence type="ECO:0000313" key="6">
    <source>
        <dbReference type="Proteomes" id="UP000198748"/>
    </source>
</evidence>
<dbReference type="InterPro" id="IPR050204">
    <property type="entry name" value="AraC_XylS_family_regulators"/>
</dbReference>
<proteinExistence type="predicted"/>